<comment type="caution">
    <text evidence="11">The sequence shown here is derived from an EMBL/GenBank/DDBJ whole genome shotgun (WGS) entry which is preliminary data.</text>
</comment>
<keyword evidence="4 9" id="KW-1133">Transmembrane helix</keyword>
<evidence type="ECO:0000256" key="8">
    <source>
        <dbReference type="ARBA" id="ARBA00024235"/>
    </source>
</evidence>
<reference evidence="11 12" key="1">
    <citation type="submission" date="2019-12" db="EMBL/GenBank/DDBJ databases">
        <title>Comparative genomics gives insights into the taxonomy of the Azoarcus-Aromatoleum group and reveals separate origins of nif in the plant-associated Azoarcus and non-plant-associated Aromatoleum sub-groups.</title>
        <authorList>
            <person name="Lafos M."/>
            <person name="Maluk M."/>
            <person name="Batista M."/>
            <person name="Junghare M."/>
            <person name="Carmona M."/>
            <person name="Faoro H."/>
            <person name="Cruz L.M."/>
            <person name="Battistoni F."/>
            <person name="De Souza E."/>
            <person name="Pedrosa F."/>
            <person name="Chen W.-M."/>
            <person name="Poole P.S."/>
            <person name="Dixon R.A."/>
            <person name="James E.K."/>
        </authorList>
    </citation>
    <scope>NUCLEOTIDE SEQUENCE [LARGE SCALE GENOMIC DNA]</scope>
    <source>
        <strain evidence="11 12">22Lin</strain>
    </source>
</reference>
<organism evidence="11 12">
    <name type="scientific">Aromatoleum diolicum</name>
    <dbReference type="NCBI Taxonomy" id="75796"/>
    <lineage>
        <taxon>Bacteria</taxon>
        <taxon>Pseudomonadati</taxon>
        <taxon>Pseudomonadota</taxon>
        <taxon>Betaproteobacteria</taxon>
        <taxon>Rhodocyclales</taxon>
        <taxon>Rhodocyclaceae</taxon>
        <taxon>Aromatoleum</taxon>
    </lineage>
</organism>
<evidence type="ECO:0000256" key="3">
    <source>
        <dbReference type="ARBA" id="ARBA00022692"/>
    </source>
</evidence>
<dbReference type="Proteomes" id="UP000648984">
    <property type="component" value="Unassembled WGS sequence"/>
</dbReference>
<feature type="domain" description="Ancillary SecYEG translocon subunit/Cell division coordinator CpoB TPR" evidence="10">
    <location>
        <begin position="17"/>
        <end position="216"/>
    </location>
</feature>
<comment type="subcellular location">
    <subcellularLocation>
        <location evidence="1">Cell membrane</location>
        <topology evidence="1">Single-pass type II membrane protein</topology>
    </subcellularLocation>
</comment>
<proteinExistence type="inferred from homology"/>
<protein>
    <recommendedName>
        <fullName evidence="8">Ancillary SecYEG translocon subunit</fullName>
    </recommendedName>
</protein>
<dbReference type="PIRSF" id="PIRSF006170">
    <property type="entry name" value="YfgM"/>
    <property type="match status" value="1"/>
</dbReference>
<evidence type="ECO:0000256" key="6">
    <source>
        <dbReference type="ARBA" id="ARBA00023186"/>
    </source>
</evidence>
<evidence type="ECO:0000256" key="9">
    <source>
        <dbReference type="SAM" id="Phobius"/>
    </source>
</evidence>
<dbReference type="PANTHER" id="PTHR38035">
    <property type="entry name" value="UPF0070 PROTEIN YFGM"/>
    <property type="match status" value="1"/>
</dbReference>
<evidence type="ECO:0000256" key="4">
    <source>
        <dbReference type="ARBA" id="ARBA00022989"/>
    </source>
</evidence>
<evidence type="ECO:0000256" key="7">
    <source>
        <dbReference type="ARBA" id="ARBA00024197"/>
    </source>
</evidence>
<dbReference type="InterPro" id="IPR011990">
    <property type="entry name" value="TPR-like_helical_dom_sf"/>
</dbReference>
<gene>
    <name evidence="11" type="ORF">GPA25_00880</name>
</gene>
<sequence length="217" mass="22907">MMAVYDLEEQEQISELKAWWAQYGNLVTAIAVVAALASVGWQGFQYYKNKQAGEAGSLYFAVQSAAQQGNAQKAREAAGQIIEKFPGTSYAEMAALISAGVQLSAGDGKNARAQLEWLLDKGNDAALKDIARLRLAAVLLDEGAHDEALARLGGTAPAPALKARFEDLRGDVLAASGKIAEARSAYQAAIDALGVEGAEGGETLREVIRVKQQALEG</sequence>
<dbReference type="Gene3D" id="1.25.40.10">
    <property type="entry name" value="Tetratricopeptide repeat domain"/>
    <property type="match status" value="1"/>
</dbReference>
<accession>A0ABX1Q807</accession>
<keyword evidence="5 9" id="KW-0472">Membrane</keyword>
<evidence type="ECO:0000313" key="11">
    <source>
        <dbReference type="EMBL" id="NMG73304.1"/>
    </source>
</evidence>
<evidence type="ECO:0000256" key="2">
    <source>
        <dbReference type="ARBA" id="ARBA00022475"/>
    </source>
</evidence>
<comment type="similarity">
    <text evidence="7">Belongs to the YfgM family.</text>
</comment>
<evidence type="ECO:0000259" key="10">
    <source>
        <dbReference type="Pfam" id="PF09976"/>
    </source>
</evidence>
<dbReference type="InterPro" id="IPR026039">
    <property type="entry name" value="YfgM"/>
</dbReference>
<dbReference type="EMBL" id="WTVQ01000001">
    <property type="protein sequence ID" value="NMG73304.1"/>
    <property type="molecule type" value="Genomic_DNA"/>
</dbReference>
<dbReference type="InterPro" id="IPR018704">
    <property type="entry name" value="SecYEG/CpoB_TPR"/>
</dbReference>
<dbReference type="Pfam" id="PF09976">
    <property type="entry name" value="TPR_21"/>
    <property type="match status" value="1"/>
</dbReference>
<dbReference type="SUPFAM" id="SSF48452">
    <property type="entry name" value="TPR-like"/>
    <property type="match status" value="1"/>
</dbReference>
<keyword evidence="6" id="KW-0143">Chaperone</keyword>
<evidence type="ECO:0000313" key="12">
    <source>
        <dbReference type="Proteomes" id="UP000648984"/>
    </source>
</evidence>
<name>A0ABX1Q807_9RHOO</name>
<evidence type="ECO:0000256" key="1">
    <source>
        <dbReference type="ARBA" id="ARBA00004401"/>
    </source>
</evidence>
<keyword evidence="3 9" id="KW-0812">Transmembrane</keyword>
<keyword evidence="12" id="KW-1185">Reference proteome</keyword>
<evidence type="ECO:0000256" key="5">
    <source>
        <dbReference type="ARBA" id="ARBA00023136"/>
    </source>
</evidence>
<dbReference type="PANTHER" id="PTHR38035:SF1">
    <property type="entry name" value="ANCILLARY SECYEG TRANSLOCON SUBUNIT"/>
    <property type="match status" value="1"/>
</dbReference>
<feature type="transmembrane region" description="Helical" evidence="9">
    <location>
        <begin position="20"/>
        <end position="41"/>
    </location>
</feature>
<keyword evidence="2" id="KW-1003">Cell membrane</keyword>